<reference evidence="16 18" key="1">
    <citation type="submission" date="2017-07" db="EMBL/GenBank/DDBJ databases">
        <title>Virulence factors identified in Actinobacillus seminis.</title>
        <authorList>
            <person name="Negrete-Abascal E."/>
            <person name="Vaca-Pacheco S."/>
            <person name="Montes-Garcia F."/>
            <person name="Leyto-Gil A.M."/>
            <person name="Fragoso-Garcia E."/>
            <person name="Carvente-Garcia R."/>
            <person name="Perez-Agueros S."/>
            <person name="Castelan-Sanchez H.G."/>
            <person name="Garcia-Molina A."/>
            <person name="Villamar T.E."/>
            <person name="Vazquez-Cruz C."/>
        </authorList>
    </citation>
    <scope>NUCLEOTIDE SEQUENCE [LARGE SCALE GENOMIC DNA]</scope>
    <source>
        <strain evidence="16 18">ATCC 15768</strain>
    </source>
</reference>
<keyword evidence="17" id="KW-0560">Oxidoreductase</keyword>
<dbReference type="InParanoid" id="A0A263HE33"/>
<dbReference type="RefSeq" id="WP_094946005.1">
    <property type="nucleotide sequence ID" value="NZ_NLFK01000003.1"/>
</dbReference>
<evidence type="ECO:0000256" key="3">
    <source>
        <dbReference type="ARBA" id="ARBA00022519"/>
    </source>
</evidence>
<evidence type="ECO:0000313" key="16">
    <source>
        <dbReference type="EMBL" id="OZN25332.1"/>
    </source>
</evidence>
<dbReference type="EMBL" id="NLFK01000003">
    <property type="protein sequence ID" value="OZN25332.1"/>
    <property type="molecule type" value="Genomic_DNA"/>
</dbReference>
<keyword evidence="7 15" id="KW-1133">Transmembrane helix</keyword>
<name>A0A263HE33_9PAST</name>
<evidence type="ECO:0000256" key="1">
    <source>
        <dbReference type="ARBA" id="ARBA00004377"/>
    </source>
</evidence>
<gene>
    <name evidence="17" type="primary">yhcB</name>
    <name evidence="16" type="ORF">CFY87_04140</name>
    <name evidence="17" type="ORF">NCTC10851_00978</name>
</gene>
<dbReference type="GO" id="GO:0016491">
    <property type="term" value="F:oxidoreductase activity"/>
    <property type="evidence" value="ECO:0007669"/>
    <property type="project" value="UniProtKB-KW"/>
</dbReference>
<protein>
    <recommendedName>
        <fullName evidence="11">Z-ring associated protein G</fullName>
    </recommendedName>
    <alternativeName>
        <fullName evidence="12">Cell division protein ZapG</fullName>
    </alternativeName>
</protein>
<keyword evidence="2" id="KW-1003">Cell membrane</keyword>
<dbReference type="GO" id="GO:0005886">
    <property type="term" value="C:plasma membrane"/>
    <property type="evidence" value="ECO:0007669"/>
    <property type="project" value="UniProtKB-SubCell"/>
</dbReference>
<evidence type="ECO:0000256" key="14">
    <source>
        <dbReference type="SAM" id="MobiDB-lite"/>
    </source>
</evidence>
<feature type="coiled-coil region" evidence="13">
    <location>
        <begin position="37"/>
        <end position="64"/>
    </location>
</feature>
<evidence type="ECO:0000313" key="17">
    <source>
        <dbReference type="EMBL" id="SUU35747.1"/>
    </source>
</evidence>
<keyword evidence="18" id="KW-1185">Reference proteome</keyword>
<evidence type="ECO:0000256" key="9">
    <source>
        <dbReference type="ARBA" id="ARBA00023306"/>
    </source>
</evidence>
<sequence>MQTWTPEMWQAALVGLIIGFLLGYFILRLTKSSVKQQVKTEAELKQVKVELDNQKQQLEKHFSESADLLKTLAKDYQKLYSHLATSSNALLPELATKELFSPPLINEKIDDSAENESAIKKHPPRDYSEGSSGILKVKK</sequence>
<comment type="subcellular location">
    <subcellularLocation>
        <location evidence="1">Cell inner membrane</location>
        <topology evidence="1">Single-pass membrane protein</topology>
    </subcellularLocation>
</comment>
<evidence type="ECO:0000256" key="6">
    <source>
        <dbReference type="ARBA" id="ARBA00022960"/>
    </source>
</evidence>
<organism evidence="17 19">
    <name type="scientific">Actinobacillus seminis</name>
    <dbReference type="NCBI Taxonomy" id="722"/>
    <lineage>
        <taxon>Bacteria</taxon>
        <taxon>Pseudomonadati</taxon>
        <taxon>Pseudomonadota</taxon>
        <taxon>Gammaproteobacteria</taxon>
        <taxon>Pasteurellales</taxon>
        <taxon>Pasteurellaceae</taxon>
        <taxon>Actinobacillus</taxon>
    </lineage>
</organism>
<dbReference type="InterPro" id="IPR009386">
    <property type="entry name" value="ZapG-like"/>
</dbReference>
<evidence type="ECO:0000256" key="7">
    <source>
        <dbReference type="ARBA" id="ARBA00022989"/>
    </source>
</evidence>
<evidence type="ECO:0000256" key="5">
    <source>
        <dbReference type="ARBA" id="ARBA00022692"/>
    </source>
</evidence>
<proteinExistence type="inferred from homology"/>
<reference evidence="17 19" key="2">
    <citation type="submission" date="2018-06" db="EMBL/GenBank/DDBJ databases">
        <authorList>
            <consortium name="Pathogen Informatics"/>
            <person name="Doyle S."/>
        </authorList>
    </citation>
    <scope>NUCLEOTIDE SEQUENCE [LARGE SCALE GENOMIC DNA]</scope>
    <source>
        <strain evidence="17 19">NCTC10851</strain>
    </source>
</reference>
<dbReference type="PANTHER" id="PTHR39579">
    <property type="entry name" value="INNER MEMBRANE PROTEIN YHCB"/>
    <property type="match status" value="1"/>
</dbReference>
<evidence type="ECO:0000256" key="15">
    <source>
        <dbReference type="SAM" id="Phobius"/>
    </source>
</evidence>
<evidence type="ECO:0000256" key="11">
    <source>
        <dbReference type="ARBA" id="ARBA00035703"/>
    </source>
</evidence>
<keyword evidence="3" id="KW-0997">Cell inner membrane</keyword>
<dbReference type="Pfam" id="PF06295">
    <property type="entry name" value="ZapG-like"/>
    <property type="match status" value="1"/>
</dbReference>
<feature type="region of interest" description="Disordered" evidence="14">
    <location>
        <begin position="111"/>
        <end position="139"/>
    </location>
</feature>
<keyword evidence="13" id="KW-0175">Coiled coil</keyword>
<dbReference type="Proteomes" id="UP000215738">
    <property type="component" value="Unassembled WGS sequence"/>
</dbReference>
<dbReference type="EMBL" id="UFSB01000001">
    <property type="protein sequence ID" value="SUU35747.1"/>
    <property type="molecule type" value="Genomic_DNA"/>
</dbReference>
<dbReference type="PANTHER" id="PTHR39579:SF1">
    <property type="entry name" value="INNER MEMBRANE PROTEIN YHCB"/>
    <property type="match status" value="1"/>
</dbReference>
<evidence type="ECO:0000256" key="8">
    <source>
        <dbReference type="ARBA" id="ARBA00023136"/>
    </source>
</evidence>
<evidence type="ECO:0000313" key="19">
    <source>
        <dbReference type="Proteomes" id="UP000254507"/>
    </source>
</evidence>
<evidence type="ECO:0000313" key="18">
    <source>
        <dbReference type="Proteomes" id="UP000215738"/>
    </source>
</evidence>
<evidence type="ECO:0000256" key="2">
    <source>
        <dbReference type="ARBA" id="ARBA00022475"/>
    </source>
</evidence>
<dbReference type="OrthoDB" id="6401511at2"/>
<dbReference type="PIRSF" id="PIRSF006318">
    <property type="entry name" value="YhcB"/>
    <property type="match status" value="1"/>
</dbReference>
<evidence type="ECO:0000256" key="12">
    <source>
        <dbReference type="ARBA" id="ARBA00035727"/>
    </source>
</evidence>
<dbReference type="GO" id="GO:0051301">
    <property type="term" value="P:cell division"/>
    <property type="evidence" value="ECO:0007669"/>
    <property type="project" value="UniProtKB-KW"/>
</dbReference>
<dbReference type="AlphaFoldDB" id="A0A263HE33"/>
<keyword evidence="6" id="KW-0133">Cell shape</keyword>
<dbReference type="FunCoup" id="A0A263HE33">
    <property type="interactions" value="49"/>
</dbReference>
<accession>A0A263HE33</accession>
<keyword evidence="9" id="KW-0131">Cell cycle</keyword>
<keyword evidence="8 15" id="KW-0472">Membrane</keyword>
<dbReference type="GO" id="GO:0008360">
    <property type="term" value="P:regulation of cell shape"/>
    <property type="evidence" value="ECO:0007669"/>
    <property type="project" value="UniProtKB-KW"/>
</dbReference>
<feature type="transmembrane region" description="Helical" evidence="15">
    <location>
        <begin position="12"/>
        <end position="30"/>
    </location>
</feature>
<evidence type="ECO:0000256" key="13">
    <source>
        <dbReference type="SAM" id="Coils"/>
    </source>
</evidence>
<keyword evidence="5 15" id="KW-0812">Transmembrane</keyword>
<comment type="similarity">
    <text evidence="10">Belongs to the ZapG family.</text>
</comment>
<evidence type="ECO:0000256" key="4">
    <source>
        <dbReference type="ARBA" id="ARBA00022618"/>
    </source>
</evidence>
<keyword evidence="4" id="KW-0132">Cell division</keyword>
<dbReference type="Proteomes" id="UP000254507">
    <property type="component" value="Unassembled WGS sequence"/>
</dbReference>
<evidence type="ECO:0000256" key="10">
    <source>
        <dbReference type="ARBA" id="ARBA00035657"/>
    </source>
</evidence>